<evidence type="ECO:0000256" key="4">
    <source>
        <dbReference type="ARBA" id="ARBA00022655"/>
    </source>
</evidence>
<evidence type="ECO:0000256" key="3">
    <source>
        <dbReference type="ARBA" id="ARBA00022598"/>
    </source>
</evidence>
<dbReference type="RefSeq" id="WP_066786112.1">
    <property type="nucleotide sequence ID" value="NZ_CP014806.1"/>
</dbReference>
<evidence type="ECO:0000256" key="2">
    <source>
        <dbReference type="ARBA" id="ARBA00009256"/>
    </source>
</evidence>
<dbReference type="GO" id="GO:0005829">
    <property type="term" value="C:cytosol"/>
    <property type="evidence" value="ECO:0007669"/>
    <property type="project" value="TreeGrafter"/>
</dbReference>
<dbReference type="SUPFAM" id="SSF52374">
    <property type="entry name" value="Nucleotidylyl transferase"/>
    <property type="match status" value="1"/>
</dbReference>
<dbReference type="Pfam" id="PF02569">
    <property type="entry name" value="Pantoate_ligase"/>
    <property type="match status" value="1"/>
</dbReference>
<evidence type="ECO:0000256" key="6">
    <source>
        <dbReference type="ARBA" id="ARBA00022840"/>
    </source>
</evidence>
<dbReference type="InterPro" id="IPR003721">
    <property type="entry name" value="Pantoate_ligase"/>
</dbReference>
<feature type="binding site" evidence="8">
    <location>
        <position position="176"/>
    </location>
    <ligand>
        <name>ATP</name>
        <dbReference type="ChEBI" id="CHEBI:30616"/>
    </ligand>
</feature>
<name>A0A143HB77_9BACL</name>
<evidence type="ECO:0000256" key="1">
    <source>
        <dbReference type="ARBA" id="ARBA00004990"/>
    </source>
</evidence>
<comment type="subcellular location">
    <subcellularLocation>
        <location evidence="8">Cytoplasm</location>
    </subcellularLocation>
</comment>
<proteinExistence type="inferred from homology"/>
<keyword evidence="6 8" id="KW-0067">ATP-binding</keyword>
<dbReference type="GO" id="GO:0005524">
    <property type="term" value="F:ATP binding"/>
    <property type="evidence" value="ECO:0007669"/>
    <property type="project" value="UniProtKB-KW"/>
</dbReference>
<dbReference type="InterPro" id="IPR042176">
    <property type="entry name" value="Pantoate_ligase_C"/>
</dbReference>
<dbReference type="Gene3D" id="3.40.50.620">
    <property type="entry name" value="HUPs"/>
    <property type="match status" value="1"/>
</dbReference>
<feature type="binding site" evidence="8">
    <location>
        <position position="61"/>
    </location>
    <ligand>
        <name>(R)-pantoate</name>
        <dbReference type="ChEBI" id="CHEBI:15980"/>
    </ligand>
</feature>
<dbReference type="PANTHER" id="PTHR21299">
    <property type="entry name" value="CYTIDYLATE KINASE/PANTOATE-BETA-ALANINE LIGASE"/>
    <property type="match status" value="1"/>
</dbReference>
<accession>A0A143HB77</accession>
<dbReference type="Proteomes" id="UP000076021">
    <property type="component" value="Chromosome"/>
</dbReference>
<comment type="catalytic activity">
    <reaction evidence="7 8">
        <text>(R)-pantoate + beta-alanine + ATP = (R)-pantothenate + AMP + diphosphate + H(+)</text>
        <dbReference type="Rhea" id="RHEA:10912"/>
        <dbReference type="ChEBI" id="CHEBI:15378"/>
        <dbReference type="ChEBI" id="CHEBI:15980"/>
        <dbReference type="ChEBI" id="CHEBI:29032"/>
        <dbReference type="ChEBI" id="CHEBI:30616"/>
        <dbReference type="ChEBI" id="CHEBI:33019"/>
        <dbReference type="ChEBI" id="CHEBI:57966"/>
        <dbReference type="ChEBI" id="CHEBI:456215"/>
        <dbReference type="EC" id="6.3.2.1"/>
    </reaction>
</comment>
<comment type="miscellaneous">
    <text evidence="8">The reaction proceeds by a bi uni uni bi ping pong mechanism.</text>
</comment>
<feature type="binding site" evidence="8">
    <location>
        <position position="61"/>
    </location>
    <ligand>
        <name>beta-alanine</name>
        <dbReference type="ChEBI" id="CHEBI:57966"/>
    </ligand>
</feature>
<dbReference type="Gene3D" id="3.30.1300.10">
    <property type="entry name" value="Pantoate-beta-alanine ligase, C-terminal domain"/>
    <property type="match status" value="1"/>
</dbReference>
<keyword evidence="5 8" id="KW-0547">Nucleotide-binding</keyword>
<dbReference type="EMBL" id="CP014806">
    <property type="protein sequence ID" value="AMW98660.1"/>
    <property type="molecule type" value="Genomic_DNA"/>
</dbReference>
<reference evidence="9 10" key="1">
    <citation type="journal article" date="2016" name="Genome Announc.">
        <title>Whole-Genome Sequence of Rummeliibacillus stabekisii Strain PP9 Isolated from Antarctic Soil.</title>
        <authorList>
            <person name="da Mota F.F."/>
            <person name="Vollu R.E."/>
            <person name="Jurelevicius D."/>
            <person name="Seldin L."/>
        </authorList>
    </citation>
    <scope>NUCLEOTIDE SEQUENCE [LARGE SCALE GENOMIC DNA]</scope>
    <source>
        <strain evidence="9 10">PP9</strain>
    </source>
</reference>
<dbReference type="KEGG" id="rst:ATY39_03905"/>
<keyword evidence="10" id="KW-1185">Reference proteome</keyword>
<protein>
    <recommendedName>
        <fullName evidence="8">Pantothenate synthetase</fullName>
        <shortName evidence="8">PS</shortName>
        <ecNumber evidence="8">6.3.2.1</ecNumber>
    </recommendedName>
    <alternativeName>
        <fullName evidence="8">Pantoate--beta-alanine ligase</fullName>
    </alternativeName>
    <alternativeName>
        <fullName evidence="8">Pantoate-activating enzyme</fullName>
    </alternativeName>
</protein>
<feature type="binding site" evidence="8">
    <location>
        <begin position="147"/>
        <end position="150"/>
    </location>
    <ligand>
        <name>ATP</name>
        <dbReference type="ChEBI" id="CHEBI:30616"/>
    </ligand>
</feature>
<keyword evidence="4 8" id="KW-0566">Pantothenate biosynthesis</keyword>
<dbReference type="EC" id="6.3.2.1" evidence="8"/>
<evidence type="ECO:0000313" key="9">
    <source>
        <dbReference type="EMBL" id="AMW98660.1"/>
    </source>
</evidence>
<dbReference type="HAMAP" id="MF_00158">
    <property type="entry name" value="PanC"/>
    <property type="match status" value="1"/>
</dbReference>
<gene>
    <name evidence="8" type="primary">panC</name>
    <name evidence="9" type="ORF">ATY39_03905</name>
</gene>
<comment type="function">
    <text evidence="8">Catalyzes the condensation of pantoate with beta-alanine in an ATP-dependent reaction via a pantoyl-adenylate intermediate.</text>
</comment>
<dbReference type="PANTHER" id="PTHR21299:SF1">
    <property type="entry name" value="PANTOATE--BETA-ALANINE LIGASE"/>
    <property type="match status" value="1"/>
</dbReference>
<evidence type="ECO:0000256" key="5">
    <source>
        <dbReference type="ARBA" id="ARBA00022741"/>
    </source>
</evidence>
<evidence type="ECO:0000256" key="7">
    <source>
        <dbReference type="ARBA" id="ARBA00048258"/>
    </source>
</evidence>
<dbReference type="InterPro" id="IPR014729">
    <property type="entry name" value="Rossmann-like_a/b/a_fold"/>
</dbReference>
<comment type="similarity">
    <text evidence="2 8">Belongs to the pantothenate synthetase family.</text>
</comment>
<dbReference type="STRING" id="241244.ATY39_03905"/>
<dbReference type="GO" id="GO:0004592">
    <property type="term" value="F:pantoate-beta-alanine ligase activity"/>
    <property type="evidence" value="ECO:0007669"/>
    <property type="project" value="UniProtKB-UniRule"/>
</dbReference>
<sequence length="283" mass="31760">MKVISTVAGLQEELKEFHSAHKSVALVPTMGYLHEGHISLIDAARRDNEIVVLSDFVNPTQFGPNEDYESYPRDLERDREIAEKAGVDYLFAPSVEEMYGTDGGIQFAAGPATSILCGASRPGHFNGVLQIVTKLFHIVQPTNAYFGQKDAQQLALIEMLARDYFFPVTICSVPIVREEDGLAKSSRNVFLTSEERKEAPFIQQALLLAKQDFLQHQDKKQAIETAKEYIHANTSGRIDYIEVWSYPDLQEVQANTEKLIVAAAVYFSEVRLIDNILFSTEEI</sequence>
<keyword evidence="8" id="KW-0963">Cytoplasm</keyword>
<feature type="binding site" evidence="8">
    <location>
        <position position="153"/>
    </location>
    <ligand>
        <name>(R)-pantoate</name>
        <dbReference type="ChEBI" id="CHEBI:15980"/>
    </ligand>
</feature>
<dbReference type="NCBIfam" id="TIGR00018">
    <property type="entry name" value="panC"/>
    <property type="match status" value="1"/>
</dbReference>
<organism evidence="9 10">
    <name type="scientific">Rummeliibacillus stabekisii</name>
    <dbReference type="NCBI Taxonomy" id="241244"/>
    <lineage>
        <taxon>Bacteria</taxon>
        <taxon>Bacillati</taxon>
        <taxon>Bacillota</taxon>
        <taxon>Bacilli</taxon>
        <taxon>Bacillales</taxon>
        <taxon>Caryophanaceae</taxon>
        <taxon>Rummeliibacillus</taxon>
    </lineage>
</organism>
<dbReference type="AlphaFoldDB" id="A0A143HB77"/>
<comment type="pathway">
    <text evidence="1 8">Cofactor biosynthesis; (R)-pantothenate biosynthesis; (R)-pantothenate from (R)-pantoate and beta-alanine: step 1/1.</text>
</comment>
<evidence type="ECO:0000256" key="8">
    <source>
        <dbReference type="HAMAP-Rule" id="MF_00158"/>
    </source>
</evidence>
<feature type="active site" description="Proton donor" evidence="8">
    <location>
        <position position="37"/>
    </location>
</feature>
<evidence type="ECO:0000313" key="10">
    <source>
        <dbReference type="Proteomes" id="UP000076021"/>
    </source>
</evidence>
<reference evidence="10" key="2">
    <citation type="submission" date="2016-03" db="EMBL/GenBank/DDBJ databases">
        <authorList>
            <person name="Ploux O."/>
        </authorList>
    </citation>
    <scope>NUCLEOTIDE SEQUENCE [LARGE SCALE GENOMIC DNA]</scope>
    <source>
        <strain evidence="10">PP9</strain>
    </source>
</reference>
<dbReference type="GO" id="GO:0015940">
    <property type="term" value="P:pantothenate biosynthetic process"/>
    <property type="evidence" value="ECO:0007669"/>
    <property type="project" value="UniProtKB-UniRule"/>
</dbReference>
<dbReference type="FunFam" id="3.40.50.620:FF:000013">
    <property type="entry name" value="Pantothenate synthetase"/>
    <property type="match status" value="1"/>
</dbReference>
<keyword evidence="3 8" id="KW-0436">Ligase</keyword>
<dbReference type="OrthoDB" id="9773087at2"/>
<feature type="binding site" evidence="8">
    <location>
        <begin position="30"/>
        <end position="37"/>
    </location>
    <ligand>
        <name>ATP</name>
        <dbReference type="ChEBI" id="CHEBI:30616"/>
    </ligand>
</feature>
<dbReference type="UniPathway" id="UPA00028">
    <property type="reaction ID" value="UER00005"/>
</dbReference>
<comment type="subunit">
    <text evidence="8">Homodimer.</text>
</comment>
<feature type="binding site" evidence="8">
    <location>
        <begin position="184"/>
        <end position="187"/>
    </location>
    <ligand>
        <name>ATP</name>
        <dbReference type="ChEBI" id="CHEBI:30616"/>
    </ligand>
</feature>
<dbReference type="CDD" id="cd00560">
    <property type="entry name" value="PanC"/>
    <property type="match status" value="1"/>
</dbReference>